<name>A0A382SV00_9ZZZZ</name>
<dbReference type="AlphaFoldDB" id="A0A382SV00"/>
<reference evidence="1" key="1">
    <citation type="submission" date="2018-05" db="EMBL/GenBank/DDBJ databases">
        <authorList>
            <person name="Lanie J.A."/>
            <person name="Ng W.-L."/>
            <person name="Kazmierczak K.M."/>
            <person name="Andrzejewski T.M."/>
            <person name="Davidsen T.M."/>
            <person name="Wayne K.J."/>
            <person name="Tettelin H."/>
            <person name="Glass J.I."/>
            <person name="Rusch D."/>
            <person name="Podicherti R."/>
            <person name="Tsui H.-C.T."/>
            <person name="Winkler M.E."/>
        </authorList>
    </citation>
    <scope>NUCLEOTIDE SEQUENCE</scope>
</reference>
<organism evidence="1">
    <name type="scientific">marine metagenome</name>
    <dbReference type="NCBI Taxonomy" id="408172"/>
    <lineage>
        <taxon>unclassified sequences</taxon>
        <taxon>metagenomes</taxon>
        <taxon>ecological metagenomes</taxon>
    </lineage>
</organism>
<dbReference type="EMBL" id="UINC01131810">
    <property type="protein sequence ID" value="SVD13739.1"/>
    <property type="molecule type" value="Genomic_DNA"/>
</dbReference>
<sequence>MKVLKWDIEVSRDYEVTTNQFGWLNASKTIFGINIKFLNLYIIGEFIE</sequence>
<protein>
    <submittedName>
        <fullName evidence="1">Uncharacterized protein</fullName>
    </submittedName>
</protein>
<accession>A0A382SV00</accession>
<proteinExistence type="predicted"/>
<gene>
    <name evidence="1" type="ORF">METZ01_LOCUS366593</name>
</gene>
<evidence type="ECO:0000313" key="1">
    <source>
        <dbReference type="EMBL" id="SVD13739.1"/>
    </source>
</evidence>